<dbReference type="InterPro" id="IPR057206">
    <property type="entry name" value="DUF7884"/>
</dbReference>
<keyword evidence="2 8" id="KW-0489">Methyltransferase</keyword>
<evidence type="ECO:0000256" key="5">
    <source>
        <dbReference type="ARBA" id="ARBA00023098"/>
    </source>
</evidence>
<feature type="region of interest" description="Disordered" evidence="6">
    <location>
        <begin position="413"/>
        <end position="446"/>
    </location>
</feature>
<dbReference type="SUPFAM" id="SSF53335">
    <property type="entry name" value="S-adenosyl-L-methionine-dependent methyltransferases"/>
    <property type="match status" value="1"/>
</dbReference>
<dbReference type="RefSeq" id="WP_136358123.1">
    <property type="nucleotide sequence ID" value="NZ_SSNY01000007.1"/>
</dbReference>
<dbReference type="Pfam" id="PF25371">
    <property type="entry name" value="DUF7884"/>
    <property type="match status" value="1"/>
</dbReference>
<protein>
    <submittedName>
        <fullName evidence="8">Class I SAM-dependent methyltransferase</fullName>
    </submittedName>
</protein>
<keyword evidence="5" id="KW-0443">Lipid metabolism</keyword>
<evidence type="ECO:0000256" key="3">
    <source>
        <dbReference type="ARBA" id="ARBA00022679"/>
    </source>
</evidence>
<dbReference type="GO" id="GO:0032259">
    <property type="term" value="P:methylation"/>
    <property type="evidence" value="ECO:0007669"/>
    <property type="project" value="UniProtKB-KW"/>
</dbReference>
<evidence type="ECO:0000313" key="8">
    <source>
        <dbReference type="EMBL" id="THF56765.1"/>
    </source>
</evidence>
<keyword evidence="4" id="KW-0949">S-adenosyl-L-methionine</keyword>
<evidence type="ECO:0000256" key="1">
    <source>
        <dbReference type="ARBA" id="ARBA00010815"/>
    </source>
</evidence>
<proteinExistence type="inferred from homology"/>
<accession>A0ABY2Q5T1</accession>
<feature type="compositionally biased region" description="Basic residues" evidence="6">
    <location>
        <begin position="435"/>
        <end position="446"/>
    </location>
</feature>
<feature type="domain" description="DUF7884" evidence="7">
    <location>
        <begin position="18"/>
        <end position="85"/>
    </location>
</feature>
<name>A0ABY2Q5T1_9HYPH</name>
<comment type="similarity">
    <text evidence="1">Belongs to the CFA/CMAS family.</text>
</comment>
<comment type="caution">
    <text evidence="8">The sequence shown here is derived from an EMBL/GenBank/DDBJ whole genome shotgun (WGS) entry which is preliminary data.</text>
</comment>
<dbReference type="CDD" id="cd02440">
    <property type="entry name" value="AdoMet_MTases"/>
    <property type="match status" value="1"/>
</dbReference>
<dbReference type="EMBL" id="SSNY01000007">
    <property type="protein sequence ID" value="THF56765.1"/>
    <property type="molecule type" value="Genomic_DNA"/>
</dbReference>
<dbReference type="InterPro" id="IPR003333">
    <property type="entry name" value="CMAS"/>
</dbReference>
<dbReference type="PANTHER" id="PTHR43667:SF1">
    <property type="entry name" value="CYCLOPROPANE-FATTY-ACYL-PHOSPHOLIPID SYNTHASE"/>
    <property type="match status" value="1"/>
</dbReference>
<organism evidence="8 9">
    <name type="scientific">Ollibium composti</name>
    <dbReference type="NCBI Taxonomy" id="2675109"/>
    <lineage>
        <taxon>Bacteria</taxon>
        <taxon>Pseudomonadati</taxon>
        <taxon>Pseudomonadota</taxon>
        <taxon>Alphaproteobacteria</taxon>
        <taxon>Hyphomicrobiales</taxon>
        <taxon>Phyllobacteriaceae</taxon>
        <taxon>Ollibium</taxon>
    </lineage>
</organism>
<sequence>MNLFLQRIVERTVRIGNLSITGPSGTTRHFGDGDGEKVHLVIHTHQAERAIMLHPSLALPEMYMEQQIDFAEGDVLSFLHLIYRNIGISWIDSGWGKLLNTMRLKARPLQQWNTERRSKRNVERHYDLSGELYKLFLDDDMQYSCAYYERPDMTLEEAQLAKKRHIAAKLKIKPGQTVLDIGSGWGGLGLYIARTFETDVLGVTLSTEQHQVSTDRAHAEGLESSVHFELRDYRDLTERFDRIVSVGMFEHVGVNHYKTYFDKCAQLLKPDGVMLLHTIGRVGPPTTTNAFIRKHIFPGGYIPALSEVMPHIERSGLMVTDVEILRLHYAETLKAWRERFMAKREQVKAIYDERFCRMWEFYLAGSEASFRWQDLVNFQIQLTRRNDVLPMTRDYIGKCEKAIALHEMGHSTVEPAATPPEKAAPAAKAGAKASGKPRRRKVTGKD</sequence>
<dbReference type="GO" id="GO:0008168">
    <property type="term" value="F:methyltransferase activity"/>
    <property type="evidence" value="ECO:0007669"/>
    <property type="project" value="UniProtKB-KW"/>
</dbReference>
<gene>
    <name evidence="8" type="ORF">E6C48_13785</name>
</gene>
<dbReference type="Pfam" id="PF02353">
    <property type="entry name" value="CMAS"/>
    <property type="match status" value="1"/>
</dbReference>
<evidence type="ECO:0000313" key="9">
    <source>
        <dbReference type="Proteomes" id="UP000306441"/>
    </source>
</evidence>
<evidence type="ECO:0000259" key="7">
    <source>
        <dbReference type="Pfam" id="PF25371"/>
    </source>
</evidence>
<keyword evidence="3" id="KW-0808">Transferase</keyword>
<dbReference type="PIRSF" id="PIRSF003085">
    <property type="entry name" value="CMAS"/>
    <property type="match status" value="1"/>
</dbReference>
<dbReference type="PANTHER" id="PTHR43667">
    <property type="entry name" value="CYCLOPROPANE-FATTY-ACYL-PHOSPHOLIPID SYNTHASE"/>
    <property type="match status" value="1"/>
</dbReference>
<keyword evidence="9" id="KW-1185">Reference proteome</keyword>
<evidence type="ECO:0000256" key="2">
    <source>
        <dbReference type="ARBA" id="ARBA00022603"/>
    </source>
</evidence>
<dbReference type="Proteomes" id="UP000306441">
    <property type="component" value="Unassembled WGS sequence"/>
</dbReference>
<dbReference type="InterPro" id="IPR050723">
    <property type="entry name" value="CFA/CMAS"/>
</dbReference>
<evidence type="ECO:0000256" key="4">
    <source>
        <dbReference type="ARBA" id="ARBA00022691"/>
    </source>
</evidence>
<feature type="compositionally biased region" description="Low complexity" evidence="6">
    <location>
        <begin position="415"/>
        <end position="434"/>
    </location>
</feature>
<evidence type="ECO:0000256" key="6">
    <source>
        <dbReference type="SAM" id="MobiDB-lite"/>
    </source>
</evidence>
<dbReference type="Gene3D" id="3.40.50.150">
    <property type="entry name" value="Vaccinia Virus protein VP39"/>
    <property type="match status" value="1"/>
</dbReference>
<dbReference type="InterPro" id="IPR029063">
    <property type="entry name" value="SAM-dependent_MTases_sf"/>
</dbReference>
<reference evidence="8 9" key="1">
    <citation type="submission" date="2019-04" db="EMBL/GenBank/DDBJ databases">
        <title>Mesorhizobium composti sp. nov., isolated from compost.</title>
        <authorList>
            <person name="Lin S.-Y."/>
            <person name="Hameed A."/>
            <person name="Hsieh Y.-T."/>
            <person name="Young C.-C."/>
        </authorList>
    </citation>
    <scope>NUCLEOTIDE SEQUENCE [LARGE SCALE GENOMIC DNA]</scope>
    <source>
        <strain evidence="8 9">CC-YTH430</strain>
    </source>
</reference>